<sequence length="607" mass="69443">MRLIDTVTLQLESFIGEAVPNYAILSHTWGEEEVLFEDICNGGNALRNCTKTGVQKVMASCNKAREAGYTYIWIDTCCIDKSSSAELSEAINSMFAWYRDAMVCYVYLADFDAVQGVDSESFRGSRWFRRGWTLQELLAPPYIEFYDCEWVFISDRFDLATRTNRITGIEVRALRRHHDAKNPCRDERVDKSRTQCLRCGCFINVRDTLDSFSIATRMSWASQRATTRREDVAYCLLGIFNINMPLLYGEGDRSFRRLQEEIIKYSDDQSILTWEWPVKWTRAPPSALAEHPRSFENLYRPVTRLLDNYSVTMSGGSHIEVDVLLGEWTSTHRNIGGSMAVLNCSAIDDPMICPVIFLDETSFGSGLYHRSHVLGYKIFEISPDSTEIRMEEAKGVDQYLKVTFDPSKLEKTRIRFQISSAARPTLETTPPVRVKLVDQTGQYALRHSVPEVGRDSLPRNIIGFWTDRCSVEPYRADLIGAHCFTNGRDNGFFVLWDLRIDVAAAHFSYTGPWWERRAYIASCSVFKWTAVAGRAYDVRNQDLLLQEEFYTGFLVEMYPSNGKKTQAVESSIRIDSQTKASASVNLVEFLGRKCFELVVEVEEHNLP</sequence>
<dbReference type="PANTHER" id="PTHR10622">
    <property type="entry name" value="HET DOMAIN-CONTAINING PROTEIN"/>
    <property type="match status" value="1"/>
</dbReference>
<dbReference type="EMBL" id="JAGMUU010000002">
    <property type="protein sequence ID" value="KAH7160458.1"/>
    <property type="molecule type" value="Genomic_DNA"/>
</dbReference>
<name>A0A9P9FGC8_9HYPO</name>
<dbReference type="OrthoDB" id="4773000at2759"/>
<evidence type="ECO:0000259" key="1">
    <source>
        <dbReference type="Pfam" id="PF06985"/>
    </source>
</evidence>
<comment type="caution">
    <text evidence="2">The sequence shown here is derived from an EMBL/GenBank/DDBJ whole genome shotgun (WGS) entry which is preliminary data.</text>
</comment>
<feature type="domain" description="Heterokaryon incompatibility" evidence="1">
    <location>
        <begin position="22"/>
        <end position="113"/>
    </location>
</feature>
<dbReference type="AlphaFoldDB" id="A0A9P9FGC8"/>
<keyword evidence="3" id="KW-1185">Reference proteome</keyword>
<evidence type="ECO:0000313" key="2">
    <source>
        <dbReference type="EMBL" id="KAH7160458.1"/>
    </source>
</evidence>
<dbReference type="Proteomes" id="UP000717696">
    <property type="component" value="Unassembled WGS sequence"/>
</dbReference>
<dbReference type="InterPro" id="IPR010730">
    <property type="entry name" value="HET"/>
</dbReference>
<accession>A0A9P9FGC8</accession>
<gene>
    <name evidence="2" type="ORF">B0J13DRAFT_541156</name>
</gene>
<proteinExistence type="predicted"/>
<reference evidence="2" key="1">
    <citation type="journal article" date="2021" name="Nat. Commun.">
        <title>Genetic determinants of endophytism in the Arabidopsis root mycobiome.</title>
        <authorList>
            <person name="Mesny F."/>
            <person name="Miyauchi S."/>
            <person name="Thiergart T."/>
            <person name="Pickel B."/>
            <person name="Atanasova L."/>
            <person name="Karlsson M."/>
            <person name="Huettel B."/>
            <person name="Barry K.W."/>
            <person name="Haridas S."/>
            <person name="Chen C."/>
            <person name="Bauer D."/>
            <person name="Andreopoulos W."/>
            <person name="Pangilinan J."/>
            <person name="LaButti K."/>
            <person name="Riley R."/>
            <person name="Lipzen A."/>
            <person name="Clum A."/>
            <person name="Drula E."/>
            <person name="Henrissat B."/>
            <person name="Kohler A."/>
            <person name="Grigoriev I.V."/>
            <person name="Martin F.M."/>
            <person name="Hacquard S."/>
        </authorList>
    </citation>
    <scope>NUCLEOTIDE SEQUENCE</scope>
    <source>
        <strain evidence="2">MPI-CAGE-AT-0021</strain>
    </source>
</reference>
<dbReference type="PANTHER" id="PTHR10622:SF10">
    <property type="entry name" value="HET DOMAIN-CONTAINING PROTEIN"/>
    <property type="match status" value="1"/>
</dbReference>
<evidence type="ECO:0000313" key="3">
    <source>
        <dbReference type="Proteomes" id="UP000717696"/>
    </source>
</evidence>
<protein>
    <submittedName>
        <fullName evidence="2">Heterokaryon incompatibility protein-domain-containing protein</fullName>
    </submittedName>
</protein>
<organism evidence="2 3">
    <name type="scientific">Dactylonectria estremocensis</name>
    <dbReference type="NCBI Taxonomy" id="1079267"/>
    <lineage>
        <taxon>Eukaryota</taxon>
        <taxon>Fungi</taxon>
        <taxon>Dikarya</taxon>
        <taxon>Ascomycota</taxon>
        <taxon>Pezizomycotina</taxon>
        <taxon>Sordariomycetes</taxon>
        <taxon>Hypocreomycetidae</taxon>
        <taxon>Hypocreales</taxon>
        <taxon>Nectriaceae</taxon>
        <taxon>Dactylonectria</taxon>
    </lineage>
</organism>
<dbReference type="Pfam" id="PF06985">
    <property type="entry name" value="HET"/>
    <property type="match status" value="1"/>
</dbReference>